<feature type="compositionally biased region" description="Polar residues" evidence="4">
    <location>
        <begin position="104"/>
        <end position="116"/>
    </location>
</feature>
<dbReference type="Pfam" id="PF02854">
    <property type="entry name" value="MIF4G"/>
    <property type="match status" value="3"/>
</dbReference>
<feature type="domain" description="MIF4G" evidence="5">
    <location>
        <begin position="769"/>
        <end position="996"/>
    </location>
</feature>
<keyword evidence="2" id="KW-0963">Cytoplasm</keyword>
<comment type="caution">
    <text evidence="6">The sequence shown here is derived from an EMBL/GenBank/DDBJ whole genome shotgun (WGS) entry which is preliminary data.</text>
</comment>
<dbReference type="FunFam" id="1.25.40.180:FF:000023">
    <property type="entry name" value="regulator of nonsense transcripts 2 isoform X1"/>
    <property type="match status" value="1"/>
</dbReference>
<evidence type="ECO:0000256" key="2">
    <source>
        <dbReference type="ARBA" id="ARBA00022490"/>
    </source>
</evidence>
<dbReference type="FunFam" id="1.25.40.180:FF:000014">
    <property type="entry name" value="Putative regulator of nonsense transcripts 2"/>
    <property type="match status" value="1"/>
</dbReference>
<dbReference type="EMBL" id="JAPTSV010000002">
    <property type="protein sequence ID" value="KAJ1531109.1"/>
    <property type="molecule type" value="Genomic_DNA"/>
</dbReference>
<dbReference type="GO" id="GO:0035145">
    <property type="term" value="C:exon-exon junction complex"/>
    <property type="evidence" value="ECO:0007669"/>
    <property type="project" value="TreeGrafter"/>
</dbReference>
<feature type="compositionally biased region" description="Low complexity" evidence="4">
    <location>
        <begin position="87"/>
        <end position="103"/>
    </location>
</feature>
<dbReference type="Pfam" id="PF04050">
    <property type="entry name" value="Upf2"/>
    <property type="match status" value="1"/>
</dbReference>
<feature type="domain" description="MIF4G" evidence="5">
    <location>
        <begin position="177"/>
        <end position="387"/>
    </location>
</feature>
<feature type="coiled-coil region" evidence="3">
    <location>
        <begin position="383"/>
        <end position="428"/>
    </location>
</feature>
<gene>
    <name evidence="6" type="ORF">ONE63_005932</name>
</gene>
<comment type="subcellular location">
    <subcellularLocation>
        <location evidence="1">Cytoplasm</location>
    </subcellularLocation>
</comment>
<dbReference type="GO" id="GO:0000184">
    <property type="term" value="P:nuclear-transcribed mRNA catabolic process, nonsense-mediated decay"/>
    <property type="evidence" value="ECO:0007669"/>
    <property type="project" value="InterPro"/>
</dbReference>
<evidence type="ECO:0000259" key="5">
    <source>
        <dbReference type="SMART" id="SM00543"/>
    </source>
</evidence>
<feature type="region of interest" description="Disordered" evidence="4">
    <location>
        <begin position="1024"/>
        <end position="1104"/>
    </location>
</feature>
<dbReference type="GO" id="GO:0005737">
    <property type="term" value="C:cytoplasm"/>
    <property type="evidence" value="ECO:0007669"/>
    <property type="project" value="UniProtKB-SubCell"/>
</dbReference>
<protein>
    <recommendedName>
        <fullName evidence="5">MIF4G domain-containing protein</fullName>
    </recommendedName>
</protein>
<dbReference type="InterPro" id="IPR003890">
    <property type="entry name" value="MIF4G-like_typ-3"/>
</dbReference>
<evidence type="ECO:0000256" key="1">
    <source>
        <dbReference type="ARBA" id="ARBA00004496"/>
    </source>
</evidence>
<feature type="domain" description="MIF4G" evidence="5">
    <location>
        <begin position="565"/>
        <end position="754"/>
    </location>
</feature>
<dbReference type="Gene3D" id="4.10.80.160">
    <property type="match status" value="1"/>
</dbReference>
<evidence type="ECO:0000313" key="7">
    <source>
        <dbReference type="Proteomes" id="UP001075354"/>
    </source>
</evidence>
<feature type="region of interest" description="Disordered" evidence="4">
    <location>
        <begin position="1"/>
        <end position="24"/>
    </location>
</feature>
<evidence type="ECO:0000256" key="4">
    <source>
        <dbReference type="SAM" id="MobiDB-lite"/>
    </source>
</evidence>
<dbReference type="Gene3D" id="1.25.40.180">
    <property type="match status" value="3"/>
</dbReference>
<feature type="compositionally biased region" description="Acidic residues" evidence="4">
    <location>
        <begin position="1053"/>
        <end position="1092"/>
    </location>
</feature>
<accession>A0AAV7XXR9</accession>
<dbReference type="PANTHER" id="PTHR12839">
    <property type="entry name" value="NONSENSE-MEDIATED MRNA DECAY PROTEIN 2 UP-FRAMESHIFT SUPPRESSOR 2"/>
    <property type="match status" value="1"/>
</dbReference>
<name>A0AAV7XXR9_9NEOP</name>
<sequence length="1281" mass="144888">MAIGQAQGSTVPTDNSNSSMVDAVEETYVHHAPSAPVEGSYEWLAKIIFKDDPELVLPPQPRVSSSSVSSVSVVTQEDPKAGPSQGSEETLSTESAVSETETSNHCGNGDENQSSNDSKDKEADDNLEDETQRIAAWHMLHEIDIRLAFKARLRLLNQRAGTFRPDERQIAALDSNLKKNSGFVRKLRNFTVAQLEGLVRDMSTLNLSKYLSEAAAAIVEAKLKVTDVGAAVVLCSLFHHTYSEFAPLLLENWQKVLSLKKDEKVANPSKLRVDLRLYGDLVSVALFPLKEALTLLGQILSALIASDKEDHNNASIILSFCKHCGEDYAGLVPTTIKNAATQLNREVTRSTLLLPEKQRAVRTLLSDYFSSLCKHLLKDHRELQALERQNRRILQTKGELNAERKERLEALQQQYQKLLNSAQAFADVLDQPMPQLPEDPLKCEEESGLVISGIGGLADGEDGMFSNLSGLVGGLWEDEETQRFYEDFPNMRDYLPGIKSREKDHGTSPSPTPVSQVTEEVLDAELKEEDLGNPESVEPAIVEDEPEEPELLTTLMTTSTKQHLEQFLNHLPSCVNRELIDNAAAEYLLSLNSKNNRRKLVRVLFGVPRTRLDLLPFYARLVATLHPVVPEIAQDLCHMLKQDFMYHVCKKDQINIESKIKVVRFIGELVKFKMYALIEGLYCLKVLLHDFTHHHVDMACALLETCGRYFLRRVESHQRTKIYLEQMMRKKSALTMDTRYVTMIENAFFFVNPPEGGTVRVKERPPIHSFIRKILYQDLSKPTTDKVFRLIRRLNWEDKDLACYTIKCLTAAWNVKYYNIRCLASLVAGLAVHQESVAPMVVDGVLEDIRVCMEVNHPKLNQRRIAMVKYLGELYNYRVVESNDIFKVLYSLIKFGVSNDPANQSILDPPDHLFRIRLVCTLLLTCGQFFNSGPSKQKLDYFIVFLQHYYWMKKESGYWAIGDTVGALTGAGDGPSAFPMSVEYMFEDALLGLRPNLALAKNLEEALSAVDQLETKLMAQLPKPVGTQGEVGDLGTITEDSERETDGERDNTDDTSSMDETEEDNGAESGEDELENILDEDEDENDEDDDMSDSAAIDNDGGDVVKIKRKEKDEVSFEDKEFMDELEQMVSCSIQDHARSTSKPQYVDISIPFHIRTNHKKTYEQLQEANENINVESSTVNFTLLTRRGNKQSYRNLSVPVSSELALNLRCQEQAERMEMERVKRLTLDINERLEEEDYQDMLASIQRPATVNLNRERRNRYQHPKGAPDADLIFGPKRAR</sequence>
<organism evidence="6 7">
    <name type="scientific">Megalurothrips usitatus</name>
    <name type="common">bean blossom thrips</name>
    <dbReference type="NCBI Taxonomy" id="439358"/>
    <lineage>
        <taxon>Eukaryota</taxon>
        <taxon>Metazoa</taxon>
        <taxon>Ecdysozoa</taxon>
        <taxon>Arthropoda</taxon>
        <taxon>Hexapoda</taxon>
        <taxon>Insecta</taxon>
        <taxon>Pterygota</taxon>
        <taxon>Neoptera</taxon>
        <taxon>Paraneoptera</taxon>
        <taxon>Thysanoptera</taxon>
        <taxon>Terebrantia</taxon>
        <taxon>Thripoidea</taxon>
        <taxon>Thripidae</taxon>
        <taxon>Megalurothrips</taxon>
    </lineage>
</organism>
<proteinExistence type="predicted"/>
<dbReference type="InterPro" id="IPR016024">
    <property type="entry name" value="ARM-type_fold"/>
</dbReference>
<reference evidence="6" key="1">
    <citation type="submission" date="2022-12" db="EMBL/GenBank/DDBJ databases">
        <title>Chromosome-level genome assembly of the bean flower thrips Megalurothrips usitatus.</title>
        <authorList>
            <person name="Ma L."/>
            <person name="Liu Q."/>
            <person name="Li H."/>
            <person name="Cai W."/>
        </authorList>
    </citation>
    <scope>NUCLEOTIDE SEQUENCE</scope>
    <source>
        <strain evidence="6">Cailab_2022a</strain>
    </source>
</reference>
<dbReference type="GO" id="GO:0003723">
    <property type="term" value="F:RNA binding"/>
    <property type="evidence" value="ECO:0007669"/>
    <property type="project" value="InterPro"/>
</dbReference>
<feature type="region of interest" description="Disordered" evidence="4">
    <location>
        <begin position="1261"/>
        <end position="1281"/>
    </location>
</feature>
<dbReference type="InterPro" id="IPR039762">
    <property type="entry name" value="Nmd2/UPF2"/>
</dbReference>
<feature type="compositionally biased region" description="Low complexity" evidence="4">
    <location>
        <begin position="63"/>
        <end position="74"/>
    </location>
</feature>
<dbReference type="PANTHER" id="PTHR12839:SF7">
    <property type="entry name" value="REGULATOR OF NONSENSE TRANSCRIPTS 2"/>
    <property type="match status" value="1"/>
</dbReference>
<dbReference type="InterPro" id="IPR007193">
    <property type="entry name" value="Upf2/Nmd2_C"/>
</dbReference>
<feature type="compositionally biased region" description="Polar residues" evidence="4">
    <location>
        <begin position="1"/>
        <end position="20"/>
    </location>
</feature>
<keyword evidence="3" id="KW-0175">Coiled coil</keyword>
<keyword evidence="7" id="KW-1185">Reference proteome</keyword>
<evidence type="ECO:0000256" key="3">
    <source>
        <dbReference type="SAM" id="Coils"/>
    </source>
</evidence>
<feature type="region of interest" description="Disordered" evidence="4">
    <location>
        <begin position="55"/>
        <end position="127"/>
    </location>
</feature>
<dbReference type="SMART" id="SM00543">
    <property type="entry name" value="MIF4G"/>
    <property type="match status" value="3"/>
</dbReference>
<evidence type="ECO:0000313" key="6">
    <source>
        <dbReference type="EMBL" id="KAJ1531109.1"/>
    </source>
</evidence>
<dbReference type="SUPFAM" id="SSF48371">
    <property type="entry name" value="ARM repeat"/>
    <property type="match status" value="3"/>
</dbReference>
<dbReference type="Proteomes" id="UP001075354">
    <property type="component" value="Chromosome 2"/>
</dbReference>